<feature type="region of interest" description="Disordered" evidence="12">
    <location>
        <begin position="1"/>
        <end position="64"/>
    </location>
</feature>
<dbReference type="GO" id="GO:0005737">
    <property type="term" value="C:cytoplasm"/>
    <property type="evidence" value="ECO:0007669"/>
    <property type="project" value="UniProtKB-SubCell"/>
</dbReference>
<comment type="caution">
    <text evidence="13">The sequence shown here is derived from an EMBL/GenBank/DDBJ whole genome shotgun (WGS) entry which is preliminary data.</text>
</comment>
<keyword evidence="8 11" id="KW-0498">Mitosis</keyword>
<evidence type="ECO:0000256" key="1">
    <source>
        <dbReference type="ARBA" id="ARBA00004286"/>
    </source>
</evidence>
<feature type="compositionally biased region" description="Basic and acidic residues" evidence="12">
    <location>
        <begin position="170"/>
        <end position="180"/>
    </location>
</feature>
<feature type="compositionally biased region" description="Basic and acidic residues" evidence="12">
    <location>
        <begin position="297"/>
        <end position="326"/>
    </location>
</feature>
<comment type="similarity">
    <text evidence="3 11">Belongs to the CND2 (condensin subunit 2) family.</text>
</comment>
<dbReference type="Pfam" id="PF05786">
    <property type="entry name" value="Cnd2"/>
    <property type="match status" value="2"/>
</dbReference>
<dbReference type="GO" id="GO:0003682">
    <property type="term" value="F:chromatin binding"/>
    <property type="evidence" value="ECO:0007669"/>
    <property type="project" value="TreeGrafter"/>
</dbReference>
<dbReference type="InterPro" id="IPR022816">
    <property type="entry name" value="Condensin_barren_su2"/>
</dbReference>
<dbReference type="PANTHER" id="PTHR13108:SF9">
    <property type="entry name" value="CONDENSIN COMPLEX SUBUNIT 2"/>
    <property type="match status" value="1"/>
</dbReference>
<comment type="function">
    <text evidence="11">Regulatory subunit of the condensin complex, a complex required for conversion of interphase chromatin into mitotic-like condense chromosomes.</text>
</comment>
<organism evidence="13 14">
    <name type="scientific">Phascolomyces articulosus</name>
    <dbReference type="NCBI Taxonomy" id="60185"/>
    <lineage>
        <taxon>Eukaryota</taxon>
        <taxon>Fungi</taxon>
        <taxon>Fungi incertae sedis</taxon>
        <taxon>Mucoromycota</taxon>
        <taxon>Mucoromycotina</taxon>
        <taxon>Mucoromycetes</taxon>
        <taxon>Mucorales</taxon>
        <taxon>Lichtheimiaceae</taxon>
        <taxon>Phascolomyces</taxon>
    </lineage>
</organism>
<evidence type="ECO:0000313" key="14">
    <source>
        <dbReference type="Proteomes" id="UP001209540"/>
    </source>
</evidence>
<evidence type="ECO:0000256" key="12">
    <source>
        <dbReference type="SAM" id="MobiDB-lite"/>
    </source>
</evidence>
<dbReference type="AlphaFoldDB" id="A0AAD5KA60"/>
<keyword evidence="10 11" id="KW-0131">Cell cycle</keyword>
<feature type="region of interest" description="Disordered" evidence="12">
    <location>
        <begin position="159"/>
        <end position="188"/>
    </location>
</feature>
<evidence type="ECO:0000256" key="3">
    <source>
        <dbReference type="ARBA" id="ARBA00009471"/>
    </source>
</evidence>
<evidence type="ECO:0000313" key="13">
    <source>
        <dbReference type="EMBL" id="KAI9262316.1"/>
    </source>
</evidence>
<keyword evidence="9 11" id="KW-0226">DNA condensation</keyword>
<keyword evidence="5" id="KW-0158">Chromosome</keyword>
<evidence type="ECO:0000256" key="6">
    <source>
        <dbReference type="ARBA" id="ARBA00022490"/>
    </source>
</evidence>
<feature type="region of interest" description="Disordered" evidence="12">
    <location>
        <begin position="555"/>
        <end position="584"/>
    </location>
</feature>
<evidence type="ECO:0000256" key="2">
    <source>
        <dbReference type="ARBA" id="ARBA00004496"/>
    </source>
</evidence>
<evidence type="ECO:0000256" key="9">
    <source>
        <dbReference type="ARBA" id="ARBA00023067"/>
    </source>
</evidence>
<dbReference type="GO" id="GO:0051301">
    <property type="term" value="P:cell division"/>
    <property type="evidence" value="ECO:0007669"/>
    <property type="project" value="UniProtKB-KW"/>
</dbReference>
<reference evidence="13" key="2">
    <citation type="submission" date="2023-02" db="EMBL/GenBank/DDBJ databases">
        <authorList>
            <consortium name="DOE Joint Genome Institute"/>
            <person name="Mondo S.J."/>
            <person name="Chang Y."/>
            <person name="Wang Y."/>
            <person name="Ahrendt S."/>
            <person name="Andreopoulos W."/>
            <person name="Barry K."/>
            <person name="Beard J."/>
            <person name="Benny G.L."/>
            <person name="Blankenship S."/>
            <person name="Bonito G."/>
            <person name="Cuomo C."/>
            <person name="Desiro A."/>
            <person name="Gervers K.A."/>
            <person name="Hundley H."/>
            <person name="Kuo A."/>
            <person name="LaButti K."/>
            <person name="Lang B.F."/>
            <person name="Lipzen A."/>
            <person name="O'Donnell K."/>
            <person name="Pangilinan J."/>
            <person name="Reynolds N."/>
            <person name="Sandor L."/>
            <person name="Smith M.W."/>
            <person name="Tsang A."/>
            <person name="Grigoriev I.V."/>
            <person name="Stajich J.E."/>
            <person name="Spatafora J.W."/>
        </authorList>
    </citation>
    <scope>NUCLEOTIDE SEQUENCE</scope>
    <source>
        <strain evidence="13">RSA 2281</strain>
    </source>
</reference>
<evidence type="ECO:0000256" key="10">
    <source>
        <dbReference type="ARBA" id="ARBA00023306"/>
    </source>
</evidence>
<name>A0AAD5KA60_9FUNG</name>
<evidence type="ECO:0000256" key="8">
    <source>
        <dbReference type="ARBA" id="ARBA00022776"/>
    </source>
</evidence>
<dbReference type="GO" id="GO:0007076">
    <property type="term" value="P:mitotic chromosome condensation"/>
    <property type="evidence" value="ECO:0007669"/>
    <property type="project" value="InterPro"/>
</dbReference>
<keyword evidence="14" id="KW-1185">Reference proteome</keyword>
<reference evidence="13" key="1">
    <citation type="journal article" date="2022" name="IScience">
        <title>Evolution of zygomycete secretomes and the origins of terrestrial fungal ecologies.</title>
        <authorList>
            <person name="Chang Y."/>
            <person name="Wang Y."/>
            <person name="Mondo S."/>
            <person name="Ahrendt S."/>
            <person name="Andreopoulos W."/>
            <person name="Barry K."/>
            <person name="Beard J."/>
            <person name="Benny G.L."/>
            <person name="Blankenship S."/>
            <person name="Bonito G."/>
            <person name="Cuomo C."/>
            <person name="Desiro A."/>
            <person name="Gervers K.A."/>
            <person name="Hundley H."/>
            <person name="Kuo A."/>
            <person name="LaButti K."/>
            <person name="Lang B.F."/>
            <person name="Lipzen A."/>
            <person name="O'Donnell K."/>
            <person name="Pangilinan J."/>
            <person name="Reynolds N."/>
            <person name="Sandor L."/>
            <person name="Smith M.E."/>
            <person name="Tsang A."/>
            <person name="Grigoriev I.V."/>
            <person name="Stajich J.E."/>
            <person name="Spatafora J.W."/>
        </authorList>
    </citation>
    <scope>NUCLEOTIDE SEQUENCE</scope>
    <source>
        <strain evidence="13">RSA 2281</strain>
    </source>
</reference>
<evidence type="ECO:0000256" key="4">
    <source>
        <dbReference type="ARBA" id="ARBA00016065"/>
    </source>
</evidence>
<gene>
    <name evidence="13" type="ORF">BDA99DRAFT_572249</name>
</gene>
<feature type="compositionally biased region" description="Basic and acidic residues" evidence="12">
    <location>
        <begin position="267"/>
        <end position="276"/>
    </location>
</feature>
<dbReference type="PIRSF" id="PIRSF017126">
    <property type="entry name" value="Condensin_H"/>
    <property type="match status" value="1"/>
</dbReference>
<feature type="region of interest" description="Disordered" evidence="12">
    <location>
        <begin position="484"/>
        <end position="512"/>
    </location>
</feature>
<protein>
    <recommendedName>
        <fullName evidence="4 11">Condensin complex subunit 2</fullName>
    </recommendedName>
</protein>
<evidence type="ECO:0000256" key="5">
    <source>
        <dbReference type="ARBA" id="ARBA00022454"/>
    </source>
</evidence>
<feature type="region of interest" description="Disordered" evidence="12">
    <location>
        <begin position="248"/>
        <end position="376"/>
    </location>
</feature>
<keyword evidence="7 11" id="KW-0132">Cell division</keyword>
<sequence length="892" mass="100031">MTRSPLKSTNHRQRNDRPSQRNKNTLQRERLAKQVMRRQQGNSIESDTSSAAESSQATSSPSITAMPAVEVPAAASLTPEQMYSNFEEWIKMCTDNKVNANNTWNFALIDYFHEMTFLRDGDTINFQKASCTLDGCVKIYTSRVDSVATETGKLLSGLADSAAGDDDDDDAHRSGDAPERRTRRRGNRAESTLLKDFSSIALKKFDLDFAVDPLFKKTSADFDEGGARGLLLNHLTIDRDCKIIFDASDASSAGPVPDKQQPPLSTEEEKMDHEKDENEEEQEGQKKKDDEEEEEESKEKKDDQEETESSEKEKEDDQETTDKAAVTEEGDLMDIDATNDTITNEAKTNNDESQQTNEQEVETTKDQQPVKEEKDSLVEISRLRARAPSAEIIGALQICPTLHGYNFFSDADSSMPDLENAAEQLENPVDTTTKAATITNASSNDIEPSSMDYNPEPDYDGMDDFFDYGEDAPLMDGINDVPFGEGNEEGVDGTGAEAGQEEDEQGRLNENQNPLDTLDFMSAMTGGDGSNMFSYFDSTFGKNWAGPEHWKLRRPVSRAAQEKEAAQQEAGEADGAEKSRKKQRQAFQIDFIAGEDIDEDVLFATDKRTKISMSSVQESAAKEDNHLLPNDMHFSSKQLLKLFLKPTFSMRSKKNPVQPTEPAASVDQASATQEDDQQYDYDPGMDDYDVGPDTQYWADQQAENTPEEPNQTQADTQENTSALNTLEDPSYFQDSFYDAYDDLENSHLYGDVLITNHRLKKTKPLYVNYARTAKRVDVKKLKDNLWKALTVAKPDTPSPTPVQPNNDSVQGIQRFTDILQELRKMYTVKAMKDISVPFCFICLLHLANERNLTISRPTNDTEDPDYDPDDFVLGDEPMNENFLNEVTIIQNV</sequence>
<proteinExistence type="inferred from homology"/>
<feature type="compositionally biased region" description="Polar residues" evidence="12">
    <location>
        <begin position="338"/>
        <end position="358"/>
    </location>
</feature>
<accession>A0AAD5KA60</accession>
<feature type="compositionally biased region" description="Basic and acidic residues" evidence="12">
    <location>
        <begin position="362"/>
        <end position="376"/>
    </location>
</feature>
<dbReference type="PANTHER" id="PTHR13108">
    <property type="entry name" value="CONDENSIN COMPLEX SUBUNIT 2"/>
    <property type="match status" value="1"/>
</dbReference>
<dbReference type="Proteomes" id="UP001209540">
    <property type="component" value="Unassembled WGS sequence"/>
</dbReference>
<evidence type="ECO:0000256" key="7">
    <source>
        <dbReference type="ARBA" id="ARBA00022618"/>
    </source>
</evidence>
<feature type="compositionally biased region" description="Low complexity" evidence="12">
    <location>
        <begin position="43"/>
        <end position="64"/>
    </location>
</feature>
<feature type="region of interest" description="Disordered" evidence="12">
    <location>
        <begin position="651"/>
        <end position="693"/>
    </location>
</feature>
<evidence type="ECO:0000256" key="11">
    <source>
        <dbReference type="PIRNR" id="PIRNR017126"/>
    </source>
</evidence>
<keyword evidence="6" id="KW-0963">Cytoplasm</keyword>
<comment type="subcellular location">
    <subcellularLocation>
        <location evidence="1">Chromosome</location>
    </subcellularLocation>
    <subcellularLocation>
        <location evidence="2">Cytoplasm</location>
    </subcellularLocation>
</comment>
<dbReference type="GO" id="GO:0000796">
    <property type="term" value="C:condensin complex"/>
    <property type="evidence" value="ECO:0007669"/>
    <property type="project" value="InterPro"/>
</dbReference>
<dbReference type="EMBL" id="JAIXMP010000014">
    <property type="protein sequence ID" value="KAI9262316.1"/>
    <property type="molecule type" value="Genomic_DNA"/>
</dbReference>
<feature type="compositionally biased region" description="Acidic residues" evidence="12">
    <location>
        <begin position="673"/>
        <end position="690"/>
    </location>
</feature>